<reference evidence="4" key="1">
    <citation type="submission" date="2022-11" db="UniProtKB">
        <authorList>
            <consortium name="WormBaseParasite"/>
        </authorList>
    </citation>
    <scope>IDENTIFICATION</scope>
</reference>
<name>A0A914IDI9_GLORO</name>
<dbReference type="WBParaSite" id="Gr19_v10_g9221.t1">
    <property type="protein sequence ID" value="Gr19_v10_g9221.t1"/>
    <property type="gene ID" value="Gr19_v10_g9221"/>
</dbReference>
<proteinExistence type="predicted"/>
<evidence type="ECO:0000313" key="4">
    <source>
        <dbReference type="WBParaSite" id="Gr19_v10_g9221.t1"/>
    </source>
</evidence>
<protein>
    <submittedName>
        <fullName evidence="4">Uncharacterized protein</fullName>
    </submittedName>
</protein>
<dbReference type="AlphaFoldDB" id="A0A914IDI9"/>
<feature type="compositionally biased region" description="Basic and acidic residues" evidence="2">
    <location>
        <begin position="47"/>
        <end position="129"/>
    </location>
</feature>
<organism evidence="3 4">
    <name type="scientific">Globodera rostochiensis</name>
    <name type="common">Golden nematode worm</name>
    <name type="synonym">Heterodera rostochiensis</name>
    <dbReference type="NCBI Taxonomy" id="31243"/>
    <lineage>
        <taxon>Eukaryota</taxon>
        <taxon>Metazoa</taxon>
        <taxon>Ecdysozoa</taxon>
        <taxon>Nematoda</taxon>
        <taxon>Chromadorea</taxon>
        <taxon>Rhabditida</taxon>
        <taxon>Tylenchina</taxon>
        <taxon>Tylenchomorpha</taxon>
        <taxon>Tylenchoidea</taxon>
        <taxon>Heteroderidae</taxon>
        <taxon>Heteroderinae</taxon>
        <taxon>Globodera</taxon>
    </lineage>
</organism>
<accession>A0A914IDI9</accession>
<evidence type="ECO:0000313" key="3">
    <source>
        <dbReference type="Proteomes" id="UP000887572"/>
    </source>
</evidence>
<sequence length="500" mass="60097">MINKISHLILEHLYRLRQDMANKNSHLVLLDQQKHRQLDQHHHHQHRQLDQQQHRKLDQQQHHQLDQHQHRQLDQHQHRQLDQQQHRKLDQQQHHQLDQHQHRQLDQQQHHQLDQHQHRQLDQQQHRQLDQQQHQHQHRQLDQRQHHQLDQHQHRQLDQQQHHQLDQHQHRQLDQQQHHQLDQHQHRQLDQQQHHQRDQQQHRQLDQQQHHQLVQAVHQMLNLAKQRKACHLTAYFDDENEENFEMIVHTIRQRLDHWDNEVKTKKQIKISARELGVPPTKREWDETRLGRIEHLRNEVRASFSASPTFASSPLRASSSASSLLQASPLLQALPPLQASPSSASPLHEGGGPRTNPSAKNVEKKEDNEIMVTKKYDLASHGRTLEEAKENLIKYDQKMEELKRFERQFEVLSYTGSTEVLTEQQRIEKQYEKQYVAQKIVRQICALNGVLNCLYVNVSEMLQSGFTEEKKKLSKTFIDTLRKVLRDEDETDDDVGNLNNV</sequence>
<dbReference type="Proteomes" id="UP000887572">
    <property type="component" value="Unplaced"/>
</dbReference>
<keyword evidence="3" id="KW-1185">Reference proteome</keyword>
<feature type="coiled-coil region" evidence="1">
    <location>
        <begin position="377"/>
        <end position="407"/>
    </location>
</feature>
<feature type="compositionally biased region" description="Basic and acidic residues" evidence="2">
    <location>
        <begin position="139"/>
        <end position="209"/>
    </location>
</feature>
<feature type="region of interest" description="Disordered" evidence="2">
    <location>
        <begin position="335"/>
        <end position="366"/>
    </location>
</feature>
<keyword evidence="1" id="KW-0175">Coiled coil</keyword>
<feature type="region of interest" description="Disordered" evidence="2">
    <location>
        <begin position="34"/>
        <end position="211"/>
    </location>
</feature>
<evidence type="ECO:0000256" key="2">
    <source>
        <dbReference type="SAM" id="MobiDB-lite"/>
    </source>
</evidence>
<feature type="compositionally biased region" description="Low complexity" evidence="2">
    <location>
        <begin position="335"/>
        <end position="346"/>
    </location>
</feature>
<evidence type="ECO:0000256" key="1">
    <source>
        <dbReference type="SAM" id="Coils"/>
    </source>
</evidence>